<sequence length="185" mass="21847">MSNIQQAKDKLRKEISILKKKCTSDELHNRSLEVLSVLELTGIFQESKTIFIYNSLEDEVQTFDFIRKWNSEKHFYLPVIEKDEMVFRRCTSNTCFQQSAFGIMEPVGENYTDYKKVDLIIIPGVAFDRKMNRMGRGKAYYDRFLPKVKVPKLGICFEFQLFNEIPADKNDIKMDYIVSENELIW</sequence>
<keyword evidence="5" id="KW-0460">Magnesium</keyword>
<evidence type="ECO:0000256" key="3">
    <source>
        <dbReference type="ARBA" id="ARBA00022840"/>
    </source>
</evidence>
<dbReference type="PIRSF" id="PIRSF006806">
    <property type="entry name" value="FTHF_cligase"/>
    <property type="match status" value="1"/>
</dbReference>
<dbReference type="SUPFAM" id="SSF100950">
    <property type="entry name" value="NagB/RpiA/CoA transferase-like"/>
    <property type="match status" value="1"/>
</dbReference>
<keyword evidence="2 4" id="KW-0547">Nucleotide-binding</keyword>
<reference evidence="6" key="1">
    <citation type="submission" date="2016-04" db="EMBL/GenBank/DDBJ databases">
        <authorList>
            <person name="Evans L.H."/>
            <person name="Alamgir A."/>
            <person name="Owens N."/>
            <person name="Weber N.D."/>
            <person name="Virtaneva K."/>
            <person name="Barbian K."/>
            <person name="Babar A."/>
            <person name="Rosenke K."/>
        </authorList>
    </citation>
    <scope>NUCLEOTIDE SEQUENCE</scope>
    <source>
        <strain evidence="6">86-1</strain>
    </source>
</reference>
<dbReference type="InterPro" id="IPR024185">
    <property type="entry name" value="FTHF_cligase-like_sf"/>
</dbReference>
<comment type="similarity">
    <text evidence="1 5">Belongs to the 5-formyltetrahydrofolate cyclo-ligase family.</text>
</comment>
<organism evidence="6">
    <name type="scientific">uncultured Dysgonomonas sp</name>
    <dbReference type="NCBI Taxonomy" id="206096"/>
    <lineage>
        <taxon>Bacteria</taxon>
        <taxon>Pseudomonadati</taxon>
        <taxon>Bacteroidota</taxon>
        <taxon>Bacteroidia</taxon>
        <taxon>Bacteroidales</taxon>
        <taxon>Dysgonomonadaceae</taxon>
        <taxon>Dysgonomonas</taxon>
        <taxon>environmental samples</taxon>
    </lineage>
</organism>
<dbReference type="InterPro" id="IPR037171">
    <property type="entry name" value="NagB/RpiA_transferase-like"/>
</dbReference>
<dbReference type="Pfam" id="PF01812">
    <property type="entry name" value="5-FTHF_cyc-lig"/>
    <property type="match status" value="1"/>
</dbReference>
<dbReference type="NCBIfam" id="TIGR02727">
    <property type="entry name" value="MTHFS_bact"/>
    <property type="match status" value="1"/>
</dbReference>
<feature type="binding site" evidence="4">
    <location>
        <begin position="133"/>
        <end position="141"/>
    </location>
    <ligand>
        <name>ATP</name>
        <dbReference type="ChEBI" id="CHEBI:30616"/>
    </ligand>
</feature>
<dbReference type="InterPro" id="IPR002698">
    <property type="entry name" value="FTHF_cligase"/>
</dbReference>
<keyword evidence="5" id="KW-0479">Metal-binding</keyword>
<dbReference type="PANTHER" id="PTHR23407">
    <property type="entry name" value="ATPASE INHIBITOR/5-FORMYLTETRAHYDROFOLATE CYCLO-LIGASE"/>
    <property type="match status" value="1"/>
</dbReference>
<comment type="catalytic activity">
    <reaction evidence="5">
        <text>(6S)-5-formyl-5,6,7,8-tetrahydrofolate + ATP = (6R)-5,10-methenyltetrahydrofolate + ADP + phosphate</text>
        <dbReference type="Rhea" id="RHEA:10488"/>
        <dbReference type="ChEBI" id="CHEBI:30616"/>
        <dbReference type="ChEBI" id="CHEBI:43474"/>
        <dbReference type="ChEBI" id="CHEBI:57455"/>
        <dbReference type="ChEBI" id="CHEBI:57457"/>
        <dbReference type="ChEBI" id="CHEBI:456216"/>
        <dbReference type="EC" id="6.3.3.2"/>
    </reaction>
</comment>
<evidence type="ECO:0000256" key="2">
    <source>
        <dbReference type="ARBA" id="ARBA00022741"/>
    </source>
</evidence>
<dbReference type="EC" id="6.3.3.2" evidence="5"/>
<dbReference type="GO" id="GO:0046872">
    <property type="term" value="F:metal ion binding"/>
    <property type="evidence" value="ECO:0007669"/>
    <property type="project" value="UniProtKB-KW"/>
</dbReference>
<evidence type="ECO:0000256" key="5">
    <source>
        <dbReference type="RuleBase" id="RU361279"/>
    </source>
</evidence>
<evidence type="ECO:0000256" key="1">
    <source>
        <dbReference type="ARBA" id="ARBA00010638"/>
    </source>
</evidence>
<dbReference type="EMBL" id="FLUM01000001">
    <property type="protein sequence ID" value="SBV92637.1"/>
    <property type="molecule type" value="Genomic_DNA"/>
</dbReference>
<gene>
    <name evidence="6" type="ORF">KL86DYS1_10662</name>
</gene>
<dbReference type="GO" id="GO:0009396">
    <property type="term" value="P:folic acid-containing compound biosynthetic process"/>
    <property type="evidence" value="ECO:0007669"/>
    <property type="project" value="TreeGrafter"/>
</dbReference>
<dbReference type="AlphaFoldDB" id="A0A212IZP6"/>
<protein>
    <recommendedName>
        <fullName evidence="5">5-formyltetrahydrofolate cyclo-ligase</fullName>
        <ecNumber evidence="5">6.3.3.2</ecNumber>
    </recommendedName>
</protein>
<keyword evidence="3 4" id="KW-0067">ATP-binding</keyword>
<comment type="cofactor">
    <cofactor evidence="5">
        <name>Mg(2+)</name>
        <dbReference type="ChEBI" id="CHEBI:18420"/>
    </cofactor>
</comment>
<dbReference type="Gene3D" id="3.40.50.10420">
    <property type="entry name" value="NagB/RpiA/CoA transferase-like"/>
    <property type="match status" value="1"/>
</dbReference>
<dbReference type="GO" id="GO:0005524">
    <property type="term" value="F:ATP binding"/>
    <property type="evidence" value="ECO:0007669"/>
    <property type="project" value="UniProtKB-KW"/>
</dbReference>
<evidence type="ECO:0000256" key="4">
    <source>
        <dbReference type="PIRSR" id="PIRSR006806-1"/>
    </source>
</evidence>
<dbReference type="RefSeq" id="WP_296938550.1">
    <property type="nucleotide sequence ID" value="NZ_LT599032.1"/>
</dbReference>
<keyword evidence="6" id="KW-0436">Ligase</keyword>
<dbReference type="PANTHER" id="PTHR23407:SF1">
    <property type="entry name" value="5-FORMYLTETRAHYDROFOLATE CYCLO-LIGASE"/>
    <property type="match status" value="1"/>
</dbReference>
<name>A0A212IZP6_9BACT</name>
<dbReference type="GO" id="GO:0030272">
    <property type="term" value="F:5-formyltetrahydrofolate cyclo-ligase activity"/>
    <property type="evidence" value="ECO:0007669"/>
    <property type="project" value="UniProtKB-EC"/>
</dbReference>
<proteinExistence type="inferred from homology"/>
<feature type="binding site" evidence="4">
    <location>
        <begin position="8"/>
        <end position="12"/>
    </location>
    <ligand>
        <name>ATP</name>
        <dbReference type="ChEBI" id="CHEBI:30616"/>
    </ligand>
</feature>
<evidence type="ECO:0000313" key="6">
    <source>
        <dbReference type="EMBL" id="SBV92637.1"/>
    </source>
</evidence>
<dbReference type="GO" id="GO:0035999">
    <property type="term" value="P:tetrahydrofolate interconversion"/>
    <property type="evidence" value="ECO:0007669"/>
    <property type="project" value="TreeGrafter"/>
</dbReference>
<accession>A0A212IZP6</accession>
<feature type="binding site" evidence="4">
    <location>
        <position position="59"/>
    </location>
    <ligand>
        <name>substrate</name>
    </ligand>
</feature>